<evidence type="ECO:0008006" key="6">
    <source>
        <dbReference type="Google" id="ProtNLM"/>
    </source>
</evidence>
<dbReference type="PANTHER" id="PTHR32295:SF141">
    <property type="entry name" value="OS12G0604500 PROTEIN"/>
    <property type="match status" value="1"/>
</dbReference>
<dbReference type="EMBL" id="CM029042">
    <property type="protein sequence ID" value="KAG2622020.1"/>
    <property type="molecule type" value="Genomic_DNA"/>
</dbReference>
<gene>
    <name evidence="4" type="ORF">PVAP13_3NG290100</name>
</gene>
<dbReference type="CDD" id="cd23767">
    <property type="entry name" value="IQCD"/>
    <property type="match status" value="1"/>
</dbReference>
<dbReference type="Gene3D" id="1.20.5.190">
    <property type="match status" value="1"/>
</dbReference>
<evidence type="ECO:0000313" key="4">
    <source>
        <dbReference type="EMBL" id="KAG2622020.1"/>
    </source>
</evidence>
<evidence type="ECO:0000313" key="5">
    <source>
        <dbReference type="Proteomes" id="UP000823388"/>
    </source>
</evidence>
<protein>
    <recommendedName>
        <fullName evidence="6">DUF4005 domain-containing protein</fullName>
    </recommendedName>
</protein>
<feature type="region of interest" description="Disordered" evidence="3">
    <location>
        <begin position="1"/>
        <end position="82"/>
    </location>
</feature>
<reference evidence="4" key="1">
    <citation type="submission" date="2020-05" db="EMBL/GenBank/DDBJ databases">
        <title>WGS assembly of Panicum virgatum.</title>
        <authorList>
            <person name="Lovell J.T."/>
            <person name="Jenkins J."/>
            <person name="Shu S."/>
            <person name="Juenger T.E."/>
            <person name="Schmutz J."/>
        </authorList>
    </citation>
    <scope>NUCLEOTIDE SEQUENCE</scope>
    <source>
        <strain evidence="4">AP13</strain>
    </source>
</reference>
<dbReference type="Pfam" id="PF00612">
    <property type="entry name" value="IQ"/>
    <property type="match status" value="2"/>
</dbReference>
<dbReference type="SMART" id="SM00015">
    <property type="entry name" value="IQ"/>
    <property type="match status" value="2"/>
</dbReference>
<dbReference type="GO" id="GO:0005516">
    <property type="term" value="F:calmodulin binding"/>
    <property type="evidence" value="ECO:0007669"/>
    <property type="project" value="UniProtKB-KW"/>
</dbReference>
<evidence type="ECO:0000256" key="3">
    <source>
        <dbReference type="SAM" id="MobiDB-lite"/>
    </source>
</evidence>
<dbReference type="InterPro" id="IPR000048">
    <property type="entry name" value="IQ_motif_EF-hand-BS"/>
</dbReference>
<keyword evidence="5" id="KW-1185">Reference proteome</keyword>
<dbReference type="AlphaFoldDB" id="A0A8T0UHK8"/>
<feature type="compositionally biased region" description="Low complexity" evidence="3">
    <location>
        <begin position="301"/>
        <end position="323"/>
    </location>
</feature>
<comment type="caution">
    <text evidence="4">The sequence shown here is derived from an EMBL/GenBank/DDBJ whole genome shotgun (WGS) entry which is preliminary data.</text>
</comment>
<feature type="region of interest" description="Disordered" evidence="3">
    <location>
        <begin position="294"/>
        <end position="343"/>
    </location>
</feature>
<organism evidence="4 5">
    <name type="scientific">Panicum virgatum</name>
    <name type="common">Blackwell switchgrass</name>
    <dbReference type="NCBI Taxonomy" id="38727"/>
    <lineage>
        <taxon>Eukaryota</taxon>
        <taxon>Viridiplantae</taxon>
        <taxon>Streptophyta</taxon>
        <taxon>Embryophyta</taxon>
        <taxon>Tracheophyta</taxon>
        <taxon>Spermatophyta</taxon>
        <taxon>Magnoliopsida</taxon>
        <taxon>Liliopsida</taxon>
        <taxon>Poales</taxon>
        <taxon>Poaceae</taxon>
        <taxon>PACMAD clade</taxon>
        <taxon>Panicoideae</taxon>
        <taxon>Panicodae</taxon>
        <taxon>Paniceae</taxon>
        <taxon>Panicinae</taxon>
        <taxon>Panicum</taxon>
        <taxon>Panicum sect. Hiantes</taxon>
    </lineage>
</organism>
<accession>A0A8T0UHK8</accession>
<dbReference type="EMBL" id="CM029042">
    <property type="protein sequence ID" value="KAG2622021.1"/>
    <property type="molecule type" value="Genomic_DNA"/>
</dbReference>
<feature type="non-terminal residue" evidence="4">
    <location>
        <position position="343"/>
    </location>
</feature>
<dbReference type="PROSITE" id="PS50096">
    <property type="entry name" value="IQ"/>
    <property type="match status" value="2"/>
</dbReference>
<sequence>MGKAGRWLRNFFLPGRKGRKGNDRADTDCQSVLSAPLPTPAARSSVREKRRWSFRRPGPAAGKADAGASGGQGPEGPLASSSSHCFSEAAVHVVVVQDDQRAVAEVANAAAPAPARGCEDEEAAAAIRIQSAYRSYLARKALCALRGMVKLQAMVRGQLVRRQANVTLRRMQALVDAQRRARAERLRLLEEDDARQQHANTNTELYQKRPVRRPVLQLRVGADPARERGVARRPPRFGPVRGRVPELHGEHDVVARQGAAVAKRAEAAPLVGVRVRGGGLAVPVVLRIAAAEPGRERRRAAQGVAGPAGPAPELRGAHGAVPVTGGGAGPRERRRRRVAPRQR</sequence>
<dbReference type="PANTHER" id="PTHR32295">
    <property type="entry name" value="IQ-DOMAIN 5-RELATED"/>
    <property type="match status" value="1"/>
</dbReference>
<comment type="similarity">
    <text evidence="2">Belongs to the IQD family.</text>
</comment>
<proteinExistence type="inferred from homology"/>
<name>A0A8T0UHK8_PANVG</name>
<evidence type="ECO:0000256" key="2">
    <source>
        <dbReference type="ARBA" id="ARBA00024341"/>
    </source>
</evidence>
<dbReference type="Proteomes" id="UP000823388">
    <property type="component" value="Chromosome 3N"/>
</dbReference>
<feature type="compositionally biased region" description="Low complexity" evidence="3">
    <location>
        <begin position="58"/>
        <end position="67"/>
    </location>
</feature>
<keyword evidence="1" id="KW-0112">Calmodulin-binding</keyword>
<dbReference type="EMBL" id="CM029042">
    <property type="protein sequence ID" value="KAG2622019.1"/>
    <property type="molecule type" value="Genomic_DNA"/>
</dbReference>
<evidence type="ECO:0000256" key="1">
    <source>
        <dbReference type="ARBA" id="ARBA00022860"/>
    </source>
</evidence>
<feature type="compositionally biased region" description="Basic residues" evidence="3">
    <location>
        <begin position="332"/>
        <end position="343"/>
    </location>
</feature>